<sequence>MDLQADVKEFLTTRRNNLSPKNAGMPFYQGRRRVPGLRREEVAMLAGMSVDYYTRLERGNLSGVSDQVLSALAQALQLDEAETTHLFDLSRLANAGGAARKKAQTPAADKDSVRPEIRRILDSMQDMPAFVRSERRDIIAANALGRALYSPLYESKVSQTLGDNKDAVNVARFTFLDPAARDFFPEWEKMAGNLVASLRAVAVKYPFDTTFSNMIGELVTRSEDFAQMWAQHNVHLHRAGSKTVHHPLVGDITLDFETLVLPAESELALIVYSAAPNSSSADNLQLLANWSVGGIAETGNNSPSLNLSVEDSL</sequence>
<dbReference type="InterPro" id="IPR041413">
    <property type="entry name" value="MLTR_LBD"/>
</dbReference>
<dbReference type="Pfam" id="PF17765">
    <property type="entry name" value="MLTR_LBD"/>
    <property type="match status" value="1"/>
</dbReference>
<organism evidence="2 3">
    <name type="scientific">Corynebacterium callunae DSM 20147</name>
    <dbReference type="NCBI Taxonomy" id="1121353"/>
    <lineage>
        <taxon>Bacteria</taxon>
        <taxon>Bacillati</taxon>
        <taxon>Actinomycetota</taxon>
        <taxon>Actinomycetes</taxon>
        <taxon>Mycobacteriales</taxon>
        <taxon>Corynebacteriaceae</taxon>
        <taxon>Corynebacterium</taxon>
    </lineage>
</organism>
<dbReference type="HOGENOM" id="CLU_057862_1_0_11"/>
<dbReference type="EMBL" id="CP004354">
    <property type="protein sequence ID" value="AGG66692.1"/>
    <property type="molecule type" value="Genomic_DNA"/>
</dbReference>
<dbReference type="Gene3D" id="1.10.260.40">
    <property type="entry name" value="lambda repressor-like DNA-binding domains"/>
    <property type="match status" value="1"/>
</dbReference>
<evidence type="ECO:0000313" key="2">
    <source>
        <dbReference type="EMBL" id="AGG66692.1"/>
    </source>
</evidence>
<dbReference type="eggNOG" id="COG1396">
    <property type="taxonomic scope" value="Bacteria"/>
</dbReference>
<keyword evidence="3" id="KW-1185">Reference proteome</keyword>
<dbReference type="RefSeq" id="WP_015651123.1">
    <property type="nucleotide sequence ID" value="NC_020506.1"/>
</dbReference>
<evidence type="ECO:0000313" key="3">
    <source>
        <dbReference type="Proteomes" id="UP000011760"/>
    </source>
</evidence>
<dbReference type="SUPFAM" id="SSF47413">
    <property type="entry name" value="lambda repressor-like DNA-binding domains"/>
    <property type="match status" value="1"/>
</dbReference>
<dbReference type="Pfam" id="PF13560">
    <property type="entry name" value="HTH_31"/>
    <property type="match status" value="1"/>
</dbReference>
<dbReference type="SMART" id="SM00530">
    <property type="entry name" value="HTH_XRE"/>
    <property type="match status" value="1"/>
</dbReference>
<dbReference type="PANTHER" id="PTHR35010:SF2">
    <property type="entry name" value="BLL4672 PROTEIN"/>
    <property type="match status" value="1"/>
</dbReference>
<evidence type="ECO:0000259" key="1">
    <source>
        <dbReference type="PROSITE" id="PS50943"/>
    </source>
</evidence>
<proteinExistence type="predicted"/>
<dbReference type="STRING" id="1121353.H924_06240"/>
<gene>
    <name evidence="2" type="ORF">H924_06240</name>
</gene>
<dbReference type="InterPro" id="IPR010982">
    <property type="entry name" value="Lambda_DNA-bd_dom_sf"/>
</dbReference>
<accession>M1UTW9</accession>
<dbReference type="CDD" id="cd00093">
    <property type="entry name" value="HTH_XRE"/>
    <property type="match status" value="1"/>
</dbReference>
<protein>
    <recommendedName>
        <fullName evidence="1">HTH cro/C1-type domain-containing protein</fullName>
    </recommendedName>
</protein>
<dbReference type="GO" id="GO:0003677">
    <property type="term" value="F:DNA binding"/>
    <property type="evidence" value="ECO:0007669"/>
    <property type="project" value="InterPro"/>
</dbReference>
<dbReference type="PATRIC" id="fig|1121353.3.peg.1274"/>
<dbReference type="Proteomes" id="UP000011760">
    <property type="component" value="Chromosome"/>
</dbReference>
<reference evidence="2 3" key="1">
    <citation type="submission" date="2013-02" db="EMBL/GenBank/DDBJ databases">
        <title>The complete genome sequence of Corynebacterium callunae DSM 20147.</title>
        <authorList>
            <person name="Ruckert C."/>
            <person name="Albersmeier A."/>
            <person name="Kalinowski J."/>
        </authorList>
    </citation>
    <scope>NUCLEOTIDE SEQUENCE [LARGE SCALE GENOMIC DNA]</scope>
    <source>
        <strain evidence="2 3">DSM 20147</strain>
    </source>
</reference>
<name>M1UTW9_9CORY</name>
<dbReference type="Gene3D" id="3.30.450.180">
    <property type="match status" value="1"/>
</dbReference>
<dbReference type="PROSITE" id="PS50943">
    <property type="entry name" value="HTH_CROC1"/>
    <property type="match status" value="1"/>
</dbReference>
<feature type="domain" description="HTH cro/C1-type" evidence="1">
    <location>
        <begin position="36"/>
        <end position="83"/>
    </location>
</feature>
<dbReference type="PANTHER" id="PTHR35010">
    <property type="entry name" value="BLL4672 PROTEIN-RELATED"/>
    <property type="match status" value="1"/>
</dbReference>
<dbReference type="KEGG" id="ccn:H924_06240"/>
<dbReference type="InterPro" id="IPR001387">
    <property type="entry name" value="Cro/C1-type_HTH"/>
</dbReference>
<dbReference type="AlphaFoldDB" id="M1UTW9"/>